<dbReference type="PANTHER" id="PTHR43861:SF1">
    <property type="entry name" value="TRANS-ACONITATE 2-METHYLTRANSFERASE"/>
    <property type="match status" value="1"/>
</dbReference>
<evidence type="ECO:0000259" key="1">
    <source>
        <dbReference type="Pfam" id="PF08241"/>
    </source>
</evidence>
<keyword evidence="3" id="KW-1185">Reference proteome</keyword>
<dbReference type="InterPro" id="IPR013216">
    <property type="entry name" value="Methyltransf_11"/>
</dbReference>
<dbReference type="PANTHER" id="PTHR43861">
    <property type="entry name" value="TRANS-ACONITATE 2-METHYLTRANSFERASE-RELATED"/>
    <property type="match status" value="1"/>
</dbReference>
<proteinExistence type="predicted"/>
<dbReference type="Proteomes" id="UP000630887">
    <property type="component" value="Unassembled WGS sequence"/>
</dbReference>
<reference evidence="2 3" key="1">
    <citation type="submission" date="2021-01" db="EMBL/GenBank/DDBJ databases">
        <title>Whole genome shotgun sequence of Catellatospora coxensis NBRC 107359.</title>
        <authorList>
            <person name="Komaki H."/>
            <person name="Tamura T."/>
        </authorList>
    </citation>
    <scope>NUCLEOTIDE SEQUENCE [LARGE SCALE GENOMIC DNA]</scope>
    <source>
        <strain evidence="2 3">NBRC 107359</strain>
    </source>
</reference>
<organism evidence="2 3">
    <name type="scientific">Catellatospora coxensis</name>
    <dbReference type="NCBI Taxonomy" id="310354"/>
    <lineage>
        <taxon>Bacteria</taxon>
        <taxon>Bacillati</taxon>
        <taxon>Actinomycetota</taxon>
        <taxon>Actinomycetes</taxon>
        <taxon>Micromonosporales</taxon>
        <taxon>Micromonosporaceae</taxon>
        <taxon>Catellatospora</taxon>
    </lineage>
</organism>
<dbReference type="Gene3D" id="3.40.50.150">
    <property type="entry name" value="Vaccinia Virus protein VP39"/>
    <property type="match status" value="1"/>
</dbReference>
<name>A0A8J3L5K1_9ACTN</name>
<accession>A0A8J3L5K1</accession>
<dbReference type="EMBL" id="BONI01000055">
    <property type="protein sequence ID" value="GIG08946.1"/>
    <property type="molecule type" value="Genomic_DNA"/>
</dbReference>
<dbReference type="AlphaFoldDB" id="A0A8J3L5K1"/>
<comment type="caution">
    <text evidence="2">The sequence shown here is derived from an EMBL/GenBank/DDBJ whole genome shotgun (WGS) entry which is preliminary data.</text>
</comment>
<protein>
    <recommendedName>
        <fullName evidence="1">Methyltransferase type 11 domain-containing protein</fullName>
    </recommendedName>
</protein>
<feature type="domain" description="Methyltransferase type 11" evidence="1">
    <location>
        <begin position="62"/>
        <end position="153"/>
    </location>
</feature>
<dbReference type="CDD" id="cd02440">
    <property type="entry name" value="AdoMet_MTases"/>
    <property type="match status" value="1"/>
</dbReference>
<dbReference type="GO" id="GO:0008757">
    <property type="term" value="F:S-adenosylmethionine-dependent methyltransferase activity"/>
    <property type="evidence" value="ECO:0007669"/>
    <property type="project" value="InterPro"/>
</dbReference>
<evidence type="ECO:0000313" key="2">
    <source>
        <dbReference type="EMBL" id="GIG08946.1"/>
    </source>
</evidence>
<dbReference type="Pfam" id="PF08241">
    <property type="entry name" value="Methyltransf_11"/>
    <property type="match status" value="1"/>
</dbReference>
<dbReference type="InterPro" id="IPR029063">
    <property type="entry name" value="SAM-dependent_MTases_sf"/>
</dbReference>
<gene>
    <name evidence="2" type="ORF">Cco03nite_56460</name>
</gene>
<evidence type="ECO:0000313" key="3">
    <source>
        <dbReference type="Proteomes" id="UP000630887"/>
    </source>
</evidence>
<sequence length="225" mass="25619">MPVTRQFLINLRGWTGPLTIADESPYDAVAEQYNERSEKHRANVSLWVDRLIRHVGANFSALDIGCGVGLSISILTHNGIRAAGIDASHKMVEFARARNPDVEIKHGNIFLAEPTHTFDILWLEAFIHLFPAAEADAAITHLLKFLRPGGILTLSTTVSPTSSEGWLPKSDYEGAPWRFRRHWTRVDLMNAFERHRLRLLDSWDIEDPFGKTWMAYITQYRPESL</sequence>
<dbReference type="SUPFAM" id="SSF53335">
    <property type="entry name" value="S-adenosyl-L-methionine-dependent methyltransferases"/>
    <property type="match status" value="1"/>
</dbReference>